<feature type="region of interest" description="Disordered" evidence="1">
    <location>
        <begin position="321"/>
        <end position="366"/>
    </location>
</feature>
<evidence type="ECO:0000313" key="3">
    <source>
        <dbReference type="WBParaSite" id="ACRNAN_scaffold1676.g30052.t1"/>
    </source>
</evidence>
<feature type="compositionally biased region" description="Polar residues" evidence="1">
    <location>
        <begin position="131"/>
        <end position="147"/>
    </location>
</feature>
<feature type="compositionally biased region" description="Polar residues" evidence="1">
    <location>
        <begin position="323"/>
        <end position="343"/>
    </location>
</feature>
<name>A0A914D155_9BILA</name>
<sequence>MEQPTDYYEIPSVPQTRRPLGLDMDDTLGDRFFDLNPTGSSPTPARNRQLPPNMPESVPMINEEKENEPTGAAVLPQRRSRKESVPMINEEKENEPTGAAVLPQRRSRKDLVPQSTVNNASTREAHLPQRRSATNATSQVSTNNSSTREARLPQRRSAANATPQVPSNNASSTREARLPQRRSATNATSQTPTNNVPTREARLPIRRSADNGNSQGQTFLPIRSASNTSIRRSGAMPSPVSTSQRRSALSNGNTRAQAILPRRSASASRLPTTNTQPDKNAQAPNGVVNQRQARALPKPVVRSNLANLPRAAAIAKNPRPVNQLRSASVTARNPTPAQPSSVRRSALETKDSHVKPGDGKPNTVFPTVLRSYRTPTGHTPMRPATLPNTPRFQKTIVHKCLNVQNQAQGDTNVAVATTSSRVSSTSDATGARRSEAFWERLSKPKHVTAKTTTTPQVFPKPPVLKVSRVGVAGVPTPKVVRAMPRHRNQEPKKE</sequence>
<protein>
    <submittedName>
        <fullName evidence="3">TPX2 central domain-containing protein</fullName>
    </submittedName>
</protein>
<feature type="compositionally biased region" description="Polar residues" evidence="1">
    <location>
        <begin position="113"/>
        <end position="122"/>
    </location>
</feature>
<feature type="region of interest" description="Disordered" evidence="1">
    <location>
        <begin position="1"/>
        <end position="301"/>
    </location>
</feature>
<dbReference type="WBParaSite" id="ACRNAN_scaffold1676.g30052.t1">
    <property type="protein sequence ID" value="ACRNAN_scaffold1676.g30052.t1"/>
    <property type="gene ID" value="ACRNAN_scaffold1676.g30052"/>
</dbReference>
<accession>A0A914D155</accession>
<proteinExistence type="predicted"/>
<feature type="compositionally biased region" description="Polar residues" evidence="1">
    <location>
        <begin position="182"/>
        <end position="197"/>
    </location>
</feature>
<dbReference type="AlphaFoldDB" id="A0A914D155"/>
<evidence type="ECO:0000256" key="1">
    <source>
        <dbReference type="SAM" id="MobiDB-lite"/>
    </source>
</evidence>
<organism evidence="2 3">
    <name type="scientific">Acrobeloides nanus</name>
    <dbReference type="NCBI Taxonomy" id="290746"/>
    <lineage>
        <taxon>Eukaryota</taxon>
        <taxon>Metazoa</taxon>
        <taxon>Ecdysozoa</taxon>
        <taxon>Nematoda</taxon>
        <taxon>Chromadorea</taxon>
        <taxon>Rhabditida</taxon>
        <taxon>Tylenchina</taxon>
        <taxon>Cephalobomorpha</taxon>
        <taxon>Cephaloboidea</taxon>
        <taxon>Cephalobidae</taxon>
        <taxon>Acrobeloides</taxon>
    </lineage>
</organism>
<feature type="compositionally biased region" description="Polar residues" evidence="1">
    <location>
        <begin position="37"/>
        <end position="46"/>
    </location>
</feature>
<feature type="compositionally biased region" description="Polar residues" evidence="1">
    <location>
        <begin position="265"/>
        <end position="292"/>
    </location>
</feature>
<reference evidence="3" key="1">
    <citation type="submission" date="2022-11" db="UniProtKB">
        <authorList>
            <consortium name="WormBaseParasite"/>
        </authorList>
    </citation>
    <scope>IDENTIFICATION</scope>
</reference>
<keyword evidence="2" id="KW-1185">Reference proteome</keyword>
<dbReference type="Proteomes" id="UP000887540">
    <property type="component" value="Unplaced"/>
</dbReference>
<evidence type="ECO:0000313" key="2">
    <source>
        <dbReference type="Proteomes" id="UP000887540"/>
    </source>
</evidence>
<feature type="compositionally biased region" description="Polar residues" evidence="1">
    <location>
        <begin position="157"/>
        <end position="173"/>
    </location>
</feature>
<feature type="compositionally biased region" description="Polar residues" evidence="1">
    <location>
        <begin position="239"/>
        <end position="256"/>
    </location>
</feature>
<feature type="compositionally biased region" description="Polar residues" evidence="1">
    <location>
        <begin position="210"/>
        <end position="231"/>
    </location>
</feature>
<feature type="compositionally biased region" description="Basic and acidic residues" evidence="1">
    <location>
        <begin position="345"/>
        <end position="358"/>
    </location>
</feature>
<feature type="compositionally biased region" description="Basic and acidic residues" evidence="1">
    <location>
        <begin position="199"/>
        <end position="209"/>
    </location>
</feature>